<dbReference type="Pfam" id="PF02254">
    <property type="entry name" value="TrkA_N"/>
    <property type="match status" value="1"/>
</dbReference>
<feature type="transmembrane region" description="Helical" evidence="10">
    <location>
        <begin position="273"/>
        <end position="291"/>
    </location>
</feature>
<evidence type="ECO:0000313" key="14">
    <source>
        <dbReference type="Proteomes" id="UP001139125"/>
    </source>
</evidence>
<accession>A0A9X2L295</accession>
<feature type="transmembrane region" description="Helical" evidence="10">
    <location>
        <begin position="118"/>
        <end position="138"/>
    </location>
</feature>
<evidence type="ECO:0000256" key="10">
    <source>
        <dbReference type="SAM" id="Phobius"/>
    </source>
</evidence>
<feature type="transmembrane region" description="Helical" evidence="10">
    <location>
        <begin position="158"/>
        <end position="178"/>
    </location>
</feature>
<comment type="subcellular location">
    <subcellularLocation>
        <location evidence="1">Cell membrane</location>
        <topology evidence="1">Multi-pass membrane protein</topology>
    </subcellularLocation>
</comment>
<feature type="transmembrane region" description="Helical" evidence="10">
    <location>
        <begin position="89"/>
        <end position="112"/>
    </location>
</feature>
<evidence type="ECO:0000256" key="7">
    <source>
        <dbReference type="ARBA" id="ARBA00023065"/>
    </source>
</evidence>
<dbReference type="GO" id="GO:0005886">
    <property type="term" value="C:plasma membrane"/>
    <property type="evidence" value="ECO:0007669"/>
    <property type="project" value="UniProtKB-SubCell"/>
</dbReference>
<dbReference type="RefSeq" id="WP_255133533.1">
    <property type="nucleotide sequence ID" value="NZ_JANDBC010000001.1"/>
</dbReference>
<keyword evidence="14" id="KW-1185">Reference proteome</keyword>
<dbReference type="InterPro" id="IPR006153">
    <property type="entry name" value="Cation/H_exchanger_TM"/>
</dbReference>
<name>A0A9X2L295_9BACT</name>
<feature type="domain" description="RCK N-terminal" evidence="12">
    <location>
        <begin position="403"/>
        <end position="493"/>
    </location>
</feature>
<dbReference type="InterPro" id="IPR036291">
    <property type="entry name" value="NAD(P)-bd_dom_sf"/>
</dbReference>
<keyword evidence="3" id="KW-0050">Antiport</keyword>
<feature type="transmembrane region" description="Helical" evidence="10">
    <location>
        <begin position="31"/>
        <end position="48"/>
    </location>
</feature>
<evidence type="ECO:0000313" key="13">
    <source>
        <dbReference type="EMBL" id="MCP9290985.1"/>
    </source>
</evidence>
<feature type="transmembrane region" description="Helical" evidence="10">
    <location>
        <begin position="6"/>
        <end position="24"/>
    </location>
</feature>
<dbReference type="Gene3D" id="1.20.1530.20">
    <property type="match status" value="1"/>
</dbReference>
<feature type="domain" description="Cation/H+ exchanger transmembrane" evidence="11">
    <location>
        <begin position="22"/>
        <end position="391"/>
    </location>
</feature>
<keyword evidence="8 10" id="KW-0472">Membrane</keyword>
<dbReference type="InterPro" id="IPR038770">
    <property type="entry name" value="Na+/solute_symporter_sf"/>
</dbReference>
<evidence type="ECO:0000256" key="2">
    <source>
        <dbReference type="ARBA" id="ARBA00022448"/>
    </source>
</evidence>
<keyword evidence="2" id="KW-0813">Transport</keyword>
<keyword evidence="7" id="KW-0406">Ion transport</keyword>
<organism evidence="13 14">
    <name type="scientific">Gracilimonas sediminicola</name>
    <dbReference type="NCBI Taxonomy" id="2952158"/>
    <lineage>
        <taxon>Bacteria</taxon>
        <taxon>Pseudomonadati</taxon>
        <taxon>Balneolota</taxon>
        <taxon>Balneolia</taxon>
        <taxon>Balneolales</taxon>
        <taxon>Balneolaceae</taxon>
        <taxon>Gracilimonas</taxon>
    </lineage>
</organism>
<reference evidence="13" key="1">
    <citation type="submission" date="2022-06" db="EMBL/GenBank/DDBJ databases">
        <title>Gracilimonas sp. CAU 1638 isolated from sea sediment.</title>
        <authorList>
            <person name="Kim W."/>
        </authorList>
    </citation>
    <scope>NUCLEOTIDE SEQUENCE</scope>
    <source>
        <strain evidence="13">CAU 1638</strain>
    </source>
</reference>
<feature type="compositionally biased region" description="Basic and acidic residues" evidence="9">
    <location>
        <begin position="599"/>
        <end position="609"/>
    </location>
</feature>
<feature type="transmembrane region" description="Helical" evidence="10">
    <location>
        <begin position="367"/>
        <end position="390"/>
    </location>
</feature>
<evidence type="ECO:0000256" key="1">
    <source>
        <dbReference type="ARBA" id="ARBA00004651"/>
    </source>
</evidence>
<dbReference type="GO" id="GO:0015297">
    <property type="term" value="F:antiporter activity"/>
    <property type="evidence" value="ECO:0007669"/>
    <property type="project" value="UniProtKB-KW"/>
</dbReference>
<feature type="transmembrane region" description="Helical" evidence="10">
    <location>
        <begin position="184"/>
        <end position="208"/>
    </location>
</feature>
<evidence type="ECO:0000256" key="4">
    <source>
        <dbReference type="ARBA" id="ARBA00022475"/>
    </source>
</evidence>
<keyword evidence="4" id="KW-1003">Cell membrane</keyword>
<dbReference type="InterPro" id="IPR003148">
    <property type="entry name" value="RCK_N"/>
</dbReference>
<keyword evidence="5 10" id="KW-0812">Transmembrane</keyword>
<evidence type="ECO:0000256" key="9">
    <source>
        <dbReference type="SAM" id="MobiDB-lite"/>
    </source>
</evidence>
<evidence type="ECO:0000259" key="11">
    <source>
        <dbReference type="Pfam" id="PF00999"/>
    </source>
</evidence>
<dbReference type="PANTHER" id="PTHR32507:SF0">
    <property type="entry name" value="NA(+)_H(+) ANTIPORTER 2-RELATED"/>
    <property type="match status" value="1"/>
</dbReference>
<dbReference type="EMBL" id="JANDBC010000001">
    <property type="protein sequence ID" value="MCP9290985.1"/>
    <property type="molecule type" value="Genomic_DNA"/>
</dbReference>
<evidence type="ECO:0000259" key="12">
    <source>
        <dbReference type="Pfam" id="PF02254"/>
    </source>
</evidence>
<dbReference type="GO" id="GO:0006813">
    <property type="term" value="P:potassium ion transport"/>
    <property type="evidence" value="ECO:0007669"/>
    <property type="project" value="InterPro"/>
</dbReference>
<feature type="transmembrane region" description="Helical" evidence="10">
    <location>
        <begin position="303"/>
        <end position="321"/>
    </location>
</feature>
<comment type="caution">
    <text evidence="13">The sequence shown here is derived from an EMBL/GenBank/DDBJ whole genome shotgun (WGS) entry which is preliminary data.</text>
</comment>
<feature type="transmembrane region" description="Helical" evidence="10">
    <location>
        <begin position="333"/>
        <end position="355"/>
    </location>
</feature>
<evidence type="ECO:0000256" key="8">
    <source>
        <dbReference type="ARBA" id="ARBA00023136"/>
    </source>
</evidence>
<feature type="transmembrane region" description="Helical" evidence="10">
    <location>
        <begin position="60"/>
        <end position="77"/>
    </location>
</feature>
<feature type="region of interest" description="Disordered" evidence="9">
    <location>
        <begin position="579"/>
        <end position="616"/>
    </location>
</feature>
<keyword evidence="6 10" id="KW-1133">Transmembrane helix</keyword>
<proteinExistence type="predicted"/>
<sequence length="616" mass="67096">MAEHILIGIASIFVFGVGAQWLGWRLKLPAILLLLISGILAGPVFGLVNPDQLMGDLLTPFISVSVAIILFEGGLSLRFSELKNVGGVIGNLVSIGALLTWVLTSVFGYYLFGFGWELAVLLGAILVVTGPTVIIPLLRQVRPAGQVGSILKWEGIVIDPIGAMLAVLVFEVILASGFSEATSLAVMSIFKTIFFGSLLGLGGAALIYFPLKKHLLPDYLQNPISLMVVVLVFTISNFVQHESGLWATTLMGVVLANQKSARIHHIIEFKENIRLLLLSALFILLAARVELSSLLDSLSLNMLAFLGALIFIIRPAAVYLSTMFSSLNWKEKLFLCWMAPRGVVAASISSIFAISLMQNGYPEANQLVSIVFIIIISTVAIYGLSASWVARKLGVAKPVPRGFLIIGAHEWAIDIAEAIQDKGIKVMVADSNWKNISNAKSRGLDTYYGNVLSEFALDYINLDGLGKLLSFTPNDEVNALTALRFAEVFGRSHVYQLSPNSKRGNEQNDVTTHLTGRTLFDKDMNFDHITDLYEEGKIVKSTLLTETFTFQNFKETYGDEAVALFLATKDGTVQPFVIDNPPVPQDGDTLISLANPEADLDKKPAKTTEEEQAESN</sequence>
<evidence type="ECO:0000256" key="3">
    <source>
        <dbReference type="ARBA" id="ARBA00022449"/>
    </source>
</evidence>
<dbReference type="SUPFAM" id="SSF51735">
    <property type="entry name" value="NAD(P)-binding Rossmann-fold domains"/>
    <property type="match status" value="1"/>
</dbReference>
<protein>
    <submittedName>
        <fullName evidence="13">Cation:proton antiporter</fullName>
    </submittedName>
</protein>
<dbReference type="PANTHER" id="PTHR32507">
    <property type="entry name" value="NA(+)/H(+) ANTIPORTER 1"/>
    <property type="match status" value="1"/>
</dbReference>
<evidence type="ECO:0000256" key="5">
    <source>
        <dbReference type="ARBA" id="ARBA00022692"/>
    </source>
</evidence>
<evidence type="ECO:0000256" key="6">
    <source>
        <dbReference type="ARBA" id="ARBA00022989"/>
    </source>
</evidence>
<gene>
    <name evidence="13" type="ORF">NM125_05270</name>
</gene>
<dbReference type="Pfam" id="PF00999">
    <property type="entry name" value="Na_H_Exchanger"/>
    <property type="match status" value="1"/>
</dbReference>
<dbReference type="Proteomes" id="UP001139125">
    <property type="component" value="Unassembled WGS sequence"/>
</dbReference>
<feature type="transmembrane region" description="Helical" evidence="10">
    <location>
        <begin position="220"/>
        <end position="239"/>
    </location>
</feature>
<dbReference type="GO" id="GO:1902600">
    <property type="term" value="P:proton transmembrane transport"/>
    <property type="evidence" value="ECO:0007669"/>
    <property type="project" value="InterPro"/>
</dbReference>
<dbReference type="AlphaFoldDB" id="A0A9X2L295"/>
<dbReference type="Gene3D" id="3.40.50.720">
    <property type="entry name" value="NAD(P)-binding Rossmann-like Domain"/>
    <property type="match status" value="1"/>
</dbReference>